<name>A0AA38I2J2_9CUCU</name>
<evidence type="ECO:0000313" key="1">
    <source>
        <dbReference type="EMBL" id="KAJ3648183.1"/>
    </source>
</evidence>
<comment type="caution">
    <text evidence="1">The sequence shown here is derived from an EMBL/GenBank/DDBJ whole genome shotgun (WGS) entry which is preliminary data.</text>
</comment>
<organism evidence="1 2">
    <name type="scientific">Zophobas morio</name>
    <dbReference type="NCBI Taxonomy" id="2755281"/>
    <lineage>
        <taxon>Eukaryota</taxon>
        <taxon>Metazoa</taxon>
        <taxon>Ecdysozoa</taxon>
        <taxon>Arthropoda</taxon>
        <taxon>Hexapoda</taxon>
        <taxon>Insecta</taxon>
        <taxon>Pterygota</taxon>
        <taxon>Neoptera</taxon>
        <taxon>Endopterygota</taxon>
        <taxon>Coleoptera</taxon>
        <taxon>Polyphaga</taxon>
        <taxon>Cucujiformia</taxon>
        <taxon>Tenebrionidae</taxon>
        <taxon>Zophobas</taxon>
    </lineage>
</organism>
<gene>
    <name evidence="1" type="ORF">Zmor_020004</name>
</gene>
<dbReference type="Proteomes" id="UP001168821">
    <property type="component" value="Unassembled WGS sequence"/>
</dbReference>
<accession>A0AA38I2J2</accession>
<protein>
    <submittedName>
        <fullName evidence="1">Uncharacterized protein</fullName>
    </submittedName>
</protein>
<keyword evidence="2" id="KW-1185">Reference proteome</keyword>
<dbReference type="EMBL" id="JALNTZ010000006">
    <property type="protein sequence ID" value="KAJ3648183.1"/>
    <property type="molecule type" value="Genomic_DNA"/>
</dbReference>
<dbReference type="AlphaFoldDB" id="A0AA38I2J2"/>
<reference evidence="1" key="1">
    <citation type="journal article" date="2023" name="G3 (Bethesda)">
        <title>Whole genome assemblies of Zophobas morio and Tenebrio molitor.</title>
        <authorList>
            <person name="Kaur S."/>
            <person name="Stinson S.A."/>
            <person name="diCenzo G.C."/>
        </authorList>
    </citation>
    <scope>NUCLEOTIDE SEQUENCE</scope>
    <source>
        <strain evidence="1">QUZm001</strain>
    </source>
</reference>
<evidence type="ECO:0000313" key="2">
    <source>
        <dbReference type="Proteomes" id="UP001168821"/>
    </source>
</evidence>
<proteinExistence type="predicted"/>
<sequence length="117" mass="12598">MLESWWLDVAQGAGPEGKVPEEFRLRPANFSEICLLRYVKGVNCAKAVVILAFSWSTAFEGRRLIGLLQDGSRGSGGASFIPDHCLKVADDSEAFAQVEAPLDRESGLHAGCCVTVT</sequence>